<dbReference type="GeneID" id="9499357"/>
<dbReference type="EMBL" id="CP001742">
    <property type="protein sequence ID" value="ADL19513.1"/>
    <property type="molecule type" value="Genomic_DNA"/>
</dbReference>
<dbReference type="STRING" id="666510.ASAC_1108"/>
<proteinExistence type="predicted"/>
<dbReference type="Proteomes" id="UP000000346">
    <property type="component" value="Chromosome"/>
</dbReference>
<dbReference type="KEGG" id="asc:ASAC_1108"/>
<dbReference type="RefSeq" id="WP_013267025.1">
    <property type="nucleotide sequence ID" value="NC_014374.1"/>
</dbReference>
<evidence type="ECO:0000313" key="2">
    <source>
        <dbReference type="Proteomes" id="UP000000346"/>
    </source>
</evidence>
<sequence length="206" mass="22794">MYASSGKLSIGEEAYLRALTGRLVGIGLFKGFNRIAVIPYPDRICESIAAAAATAYLDTYGYGPGKVAFFDYTDNMDDVAKRIVAWGAEAVYIAFGGEQRMSDVAKMVLQTLKSLRSANYRGSLLIHVRAWLATKQFSTITSDPDLREYLRSLKEIRLFTADANSKKFFFHTVNVAPDGGVSLAKYMEMDITDEHANLLKLSLPPQ</sequence>
<dbReference type="eggNOG" id="arCOG05631">
    <property type="taxonomic scope" value="Archaea"/>
</dbReference>
<accession>D9Q2H5</accession>
<name>D9Q2H5_ACIS3</name>
<dbReference type="InParanoid" id="D9Q2H5"/>
<evidence type="ECO:0000313" key="1">
    <source>
        <dbReference type="EMBL" id="ADL19513.1"/>
    </source>
</evidence>
<dbReference type="OrthoDB" id="91586at2157"/>
<dbReference type="HOGENOM" id="CLU_115255_0_0_2"/>
<organism evidence="1 2">
    <name type="scientific">Acidilobus saccharovorans (strain DSM 16705 / JCM 18335 / VKM B-2471 / 345-15)</name>
    <dbReference type="NCBI Taxonomy" id="666510"/>
    <lineage>
        <taxon>Archaea</taxon>
        <taxon>Thermoproteota</taxon>
        <taxon>Thermoprotei</taxon>
        <taxon>Acidilobales</taxon>
        <taxon>Acidilobaceae</taxon>
        <taxon>Acidilobus</taxon>
    </lineage>
</organism>
<protein>
    <submittedName>
        <fullName evidence="1">Uncharacterized protein</fullName>
    </submittedName>
</protein>
<keyword evidence="2" id="KW-1185">Reference proteome</keyword>
<gene>
    <name evidence="1" type="ordered locus">ASAC_1108</name>
</gene>
<reference evidence="1 2" key="1">
    <citation type="journal article" date="2010" name="Appl. Environ. Microbiol.">
        <title>The genome sequence of the crenarchaeon Acidilobus saccharovorans supports a new order, Acidilobales, and suggests an important ecological role in terrestrial acidic hot springs.</title>
        <authorList>
            <person name="Mardanov A.V."/>
            <person name="Svetlitchnyi V.A."/>
            <person name="Beletsky A.V."/>
            <person name="Prokofeva M.I."/>
            <person name="Bonch-Osmolovskaya E.A."/>
            <person name="Ravin N.V."/>
            <person name="Skryabin K.G."/>
        </authorList>
    </citation>
    <scope>NUCLEOTIDE SEQUENCE [LARGE SCALE GENOMIC DNA]</scope>
    <source>
        <strain evidence="2">DSM 16705 / JCM 18335 / VKM B-2471 / 345-15</strain>
    </source>
</reference>
<dbReference type="AlphaFoldDB" id="D9Q2H5"/>